<dbReference type="Proteomes" id="UP000479190">
    <property type="component" value="Unassembled WGS sequence"/>
</dbReference>
<dbReference type="OrthoDB" id="10297174at2759"/>
<accession>A0A6H5IX19</accession>
<reference evidence="1 2" key="1">
    <citation type="submission" date="2020-02" db="EMBL/GenBank/DDBJ databases">
        <authorList>
            <person name="Ferguson B K."/>
        </authorList>
    </citation>
    <scope>NUCLEOTIDE SEQUENCE [LARGE SCALE GENOMIC DNA]</scope>
</reference>
<protein>
    <submittedName>
        <fullName evidence="1">Uncharacterized protein</fullName>
    </submittedName>
</protein>
<name>A0A6H5IX19_9HYME</name>
<proteinExistence type="predicted"/>
<organism evidence="1 2">
    <name type="scientific">Trichogramma brassicae</name>
    <dbReference type="NCBI Taxonomy" id="86971"/>
    <lineage>
        <taxon>Eukaryota</taxon>
        <taxon>Metazoa</taxon>
        <taxon>Ecdysozoa</taxon>
        <taxon>Arthropoda</taxon>
        <taxon>Hexapoda</taxon>
        <taxon>Insecta</taxon>
        <taxon>Pterygota</taxon>
        <taxon>Neoptera</taxon>
        <taxon>Endopterygota</taxon>
        <taxon>Hymenoptera</taxon>
        <taxon>Apocrita</taxon>
        <taxon>Proctotrupomorpha</taxon>
        <taxon>Chalcidoidea</taxon>
        <taxon>Trichogrammatidae</taxon>
        <taxon>Trichogramma</taxon>
    </lineage>
</organism>
<dbReference type="EMBL" id="CADCXV010001116">
    <property type="protein sequence ID" value="CAB0041442.1"/>
    <property type="molecule type" value="Genomic_DNA"/>
</dbReference>
<dbReference type="AlphaFoldDB" id="A0A6H5IX19"/>
<keyword evidence="2" id="KW-1185">Reference proteome</keyword>
<sequence>MFSLGGNHTKSSVKPRTGRSPFCVEDEAEVSEFYDDFEELWETGKELYGNMTFDNFADLMKMTCENNERYFGSKKAQHAPNVSFIKARLSVMCKELYSWKDYLHTVKKHHPENFKESRDLAKTILTYDYLKYYVCLYMWATDAKIDDEELIMLKK</sequence>
<gene>
    <name evidence="1" type="ORF">TBRA_LOCUS13110</name>
</gene>
<evidence type="ECO:0000313" key="2">
    <source>
        <dbReference type="Proteomes" id="UP000479190"/>
    </source>
</evidence>
<evidence type="ECO:0000313" key="1">
    <source>
        <dbReference type="EMBL" id="CAB0041442.1"/>
    </source>
</evidence>